<keyword evidence="4 8" id="KW-0808">Transferase</keyword>
<organism evidence="8 9">
    <name type="scientific">Thermodesulfobacterium geofontis</name>
    <dbReference type="NCBI Taxonomy" id="1295609"/>
    <lineage>
        <taxon>Bacteria</taxon>
        <taxon>Pseudomonadati</taxon>
        <taxon>Thermodesulfobacteriota</taxon>
        <taxon>Thermodesulfobacteria</taxon>
        <taxon>Thermodesulfobacteriales</taxon>
        <taxon>Thermodesulfobacteriaceae</taxon>
        <taxon>Thermodesulfobacterium</taxon>
    </lineage>
</organism>
<keyword evidence="3 8" id="KW-0032">Aminotransferase</keyword>
<dbReference type="InterPro" id="IPR015424">
    <property type="entry name" value="PyrdxlP-dep_Trfase"/>
</dbReference>
<dbReference type="GO" id="GO:0004021">
    <property type="term" value="F:L-alanine:2-oxoglutarate aminotransferase activity"/>
    <property type="evidence" value="ECO:0007669"/>
    <property type="project" value="UniProtKB-EC"/>
</dbReference>
<dbReference type="PANTHER" id="PTHR43488:SF2">
    <property type="entry name" value="GLUTAMATE-PYRUVATE AMINOTRANSFERASE ALAA"/>
    <property type="match status" value="1"/>
</dbReference>
<evidence type="ECO:0000256" key="5">
    <source>
        <dbReference type="ARBA" id="ARBA00022898"/>
    </source>
</evidence>
<dbReference type="GO" id="GO:0030170">
    <property type="term" value="F:pyridoxal phosphate binding"/>
    <property type="evidence" value="ECO:0007669"/>
    <property type="project" value="InterPro"/>
</dbReference>
<gene>
    <name evidence="8" type="ORF">C0190_05555</name>
</gene>
<reference evidence="8 9" key="1">
    <citation type="submission" date="2018-01" db="EMBL/GenBank/DDBJ databases">
        <title>Metagenomic assembled genomes from two thermal pools in the Uzon Caldera, Kamchatka, Russia.</title>
        <authorList>
            <person name="Wilkins L."/>
            <person name="Ettinger C."/>
        </authorList>
    </citation>
    <scope>NUCLEOTIDE SEQUENCE [LARGE SCALE GENOMIC DNA]</scope>
    <source>
        <strain evidence="8">ZAV-08</strain>
    </source>
</reference>
<evidence type="ECO:0000256" key="1">
    <source>
        <dbReference type="ARBA" id="ARBA00001933"/>
    </source>
</evidence>
<evidence type="ECO:0000256" key="4">
    <source>
        <dbReference type="ARBA" id="ARBA00022679"/>
    </source>
</evidence>
<evidence type="ECO:0000313" key="9">
    <source>
        <dbReference type="Proteomes" id="UP000235460"/>
    </source>
</evidence>
<feature type="non-terminal residue" evidence="8">
    <location>
        <position position="1"/>
    </location>
</feature>
<comment type="cofactor">
    <cofactor evidence="1">
        <name>pyridoxal 5'-phosphate</name>
        <dbReference type="ChEBI" id="CHEBI:597326"/>
    </cofactor>
</comment>
<keyword evidence="5" id="KW-0663">Pyridoxal phosphate</keyword>
<evidence type="ECO:0000256" key="2">
    <source>
        <dbReference type="ARBA" id="ARBA00007441"/>
    </source>
</evidence>
<comment type="caution">
    <text evidence="8">The sequence shown here is derived from an EMBL/GenBank/DDBJ whole genome shotgun (WGS) entry which is preliminary data.</text>
</comment>
<evidence type="ECO:0000259" key="7">
    <source>
        <dbReference type="Pfam" id="PF00155"/>
    </source>
</evidence>
<dbReference type="Proteomes" id="UP000235460">
    <property type="component" value="Unassembled WGS sequence"/>
</dbReference>
<sequence length="95" mass="11054">KRRDILVEGLNKIPFISCVKPFGAFYAFPRLYIPHIDDLEFTKRLILEEGVVVVHGSGFGQRPGTKHFRIIFLPEEKVLETALERIERFIRKLTS</sequence>
<dbReference type="InterPro" id="IPR015422">
    <property type="entry name" value="PyrdxlP-dep_Trfase_small"/>
</dbReference>
<evidence type="ECO:0000313" key="8">
    <source>
        <dbReference type="EMBL" id="PMP66485.1"/>
    </source>
</evidence>
<feature type="domain" description="Aminotransferase class I/classII large" evidence="7">
    <location>
        <begin position="1"/>
        <end position="86"/>
    </location>
</feature>
<dbReference type="AlphaFoldDB" id="A0A2N7PMM6"/>
<evidence type="ECO:0000256" key="3">
    <source>
        <dbReference type="ARBA" id="ARBA00022576"/>
    </source>
</evidence>
<comment type="similarity">
    <text evidence="2">Belongs to the class-I pyridoxal-phosphate-dependent aminotransferase family.</text>
</comment>
<dbReference type="EC" id="2.6.1.2" evidence="6"/>
<evidence type="ECO:0000256" key="6">
    <source>
        <dbReference type="ARBA" id="ARBA00026106"/>
    </source>
</evidence>
<dbReference type="InterPro" id="IPR004839">
    <property type="entry name" value="Aminotransferase_I/II_large"/>
</dbReference>
<dbReference type="Gene3D" id="3.90.1150.10">
    <property type="entry name" value="Aspartate Aminotransferase, domain 1"/>
    <property type="match status" value="1"/>
</dbReference>
<dbReference type="SUPFAM" id="SSF53383">
    <property type="entry name" value="PLP-dependent transferases"/>
    <property type="match status" value="1"/>
</dbReference>
<dbReference type="Pfam" id="PF00155">
    <property type="entry name" value="Aminotran_1_2"/>
    <property type="match status" value="1"/>
</dbReference>
<dbReference type="EMBL" id="PNIK01000076">
    <property type="protein sequence ID" value="PMP66485.1"/>
    <property type="molecule type" value="Genomic_DNA"/>
</dbReference>
<protein>
    <recommendedName>
        <fullName evidence="6">alanine transaminase</fullName>
        <ecNumber evidence="6">2.6.1.2</ecNumber>
    </recommendedName>
</protein>
<dbReference type="InterPro" id="IPR051926">
    <property type="entry name" value="Ala_Aminotransferase"/>
</dbReference>
<accession>A0A2N7PMM6</accession>
<proteinExistence type="inferred from homology"/>
<name>A0A2N7PMM6_9BACT</name>
<dbReference type="PANTHER" id="PTHR43488">
    <property type="entry name" value="GLUTAMATE-PYRUVATE AMINOTRANSFERASE ALAA"/>
    <property type="match status" value="1"/>
</dbReference>